<dbReference type="Proteomes" id="UP000475666">
    <property type="component" value="Unassembled WGS sequence"/>
</dbReference>
<evidence type="ECO:0000256" key="1">
    <source>
        <dbReference type="SAM" id="MobiDB-lite"/>
    </source>
</evidence>
<comment type="caution">
    <text evidence="2">The sequence shown here is derived from an EMBL/GenBank/DDBJ whole genome shotgun (WGS) entry which is preliminary data.</text>
</comment>
<dbReference type="EMBL" id="JAAGMQ010000784">
    <property type="protein sequence ID" value="NEC36661.1"/>
    <property type="molecule type" value="Genomic_DNA"/>
</dbReference>
<name>A0A6G3TKX9_9ACTN</name>
<keyword evidence="2" id="KW-0413">Isomerase</keyword>
<dbReference type="GO" id="GO:0016853">
    <property type="term" value="F:isomerase activity"/>
    <property type="evidence" value="ECO:0007669"/>
    <property type="project" value="UniProtKB-KW"/>
</dbReference>
<feature type="non-terminal residue" evidence="2">
    <location>
        <position position="52"/>
    </location>
</feature>
<reference evidence="2 3" key="1">
    <citation type="submission" date="2020-01" db="EMBL/GenBank/DDBJ databases">
        <title>Insect and environment-associated Actinomycetes.</title>
        <authorList>
            <person name="Currrie C."/>
            <person name="Chevrette M."/>
            <person name="Carlson C."/>
            <person name="Stubbendieck R."/>
            <person name="Wendt-Pienkowski E."/>
        </authorList>
    </citation>
    <scope>NUCLEOTIDE SEQUENCE [LARGE SCALE GENOMIC DNA]</scope>
    <source>
        <strain evidence="2 3">SID7739</strain>
    </source>
</reference>
<dbReference type="AlphaFoldDB" id="A0A6G3TKX9"/>
<evidence type="ECO:0000313" key="2">
    <source>
        <dbReference type="EMBL" id="NEC36661.1"/>
    </source>
</evidence>
<feature type="region of interest" description="Disordered" evidence="1">
    <location>
        <begin position="1"/>
        <end position="32"/>
    </location>
</feature>
<protein>
    <submittedName>
        <fullName evidence="2">3-carboxy-cis,cis-muconate cycloisomerase</fullName>
    </submittedName>
</protein>
<proteinExistence type="predicted"/>
<sequence>MTSPAVPDPAGSEPDADTGLLAPGWTGSPAASATGDRAYLRALLDAEAALTR</sequence>
<organism evidence="2 3">
    <name type="scientific">Streptomyces rubrogriseus</name>
    <dbReference type="NCBI Taxonomy" id="194673"/>
    <lineage>
        <taxon>Bacteria</taxon>
        <taxon>Bacillati</taxon>
        <taxon>Actinomycetota</taxon>
        <taxon>Actinomycetes</taxon>
        <taxon>Kitasatosporales</taxon>
        <taxon>Streptomycetaceae</taxon>
        <taxon>Streptomyces</taxon>
        <taxon>Streptomyces violaceoruber group</taxon>
    </lineage>
</organism>
<evidence type="ECO:0000313" key="3">
    <source>
        <dbReference type="Proteomes" id="UP000475666"/>
    </source>
</evidence>
<accession>A0A6G3TKX9</accession>
<gene>
    <name evidence="2" type="ORF">G3I66_26330</name>
</gene>